<evidence type="ECO:0000256" key="3">
    <source>
        <dbReference type="SAM" id="SignalP"/>
    </source>
</evidence>
<name>A0AAV5QQG2_9ASCO</name>
<dbReference type="Gene3D" id="3.40.50.1820">
    <property type="entry name" value="alpha/beta hydrolase"/>
    <property type="match status" value="1"/>
</dbReference>
<dbReference type="InterPro" id="IPR051299">
    <property type="entry name" value="AB_hydrolase_lip/est"/>
</dbReference>
<evidence type="ECO:0000313" key="5">
    <source>
        <dbReference type="EMBL" id="GMM37107.1"/>
    </source>
</evidence>
<sequence>MKMISQLLSILVLLSTAIHASPIASSIKDLNEAVHSLNFTHPKGELLPRYEDGAVVSTDIPTKVYNQFYRAANLTAVSYCADPPYFIDVYVGPTLNCALEFCTENSNDYSILKVFYPEVQVDLDDNNSYNITATGYVAVSEVNKELLIVYRGTLSITDALKDAELILEDYTPINGGNTACEDCKVHQGFMDLFKSTYDEIFPLVIQELQEHPDYSITVTGHSLGGALTNLALIELKLLGYNPLVISLAGPKIGNQELSDYVDELCGTEELDEKYQAGEIEELTEGFWRVIAKDDYVPLVPPGKVYTHAGLEFKLLDSSPLPQPIDKVVYTGKYVYSSVLEGFGWSLINIVDWLHVYEHLRYFYLQDTCLEQEVKKVFQS</sequence>
<feature type="chain" id="PRO_5043517851" description="triacylglycerol lipase" evidence="3">
    <location>
        <begin position="21"/>
        <end position="379"/>
    </location>
</feature>
<dbReference type="GO" id="GO:0006629">
    <property type="term" value="P:lipid metabolic process"/>
    <property type="evidence" value="ECO:0007669"/>
    <property type="project" value="InterPro"/>
</dbReference>
<dbReference type="GO" id="GO:0004806">
    <property type="term" value="F:triacylglycerol lipase activity"/>
    <property type="evidence" value="ECO:0007669"/>
    <property type="project" value="UniProtKB-EC"/>
</dbReference>
<proteinExistence type="predicted"/>
<gene>
    <name evidence="5" type="ORF">DASC09_044320</name>
</gene>
<dbReference type="InterPro" id="IPR002921">
    <property type="entry name" value="Fungal_lipase-type"/>
</dbReference>
<accession>A0AAV5QQG2</accession>
<feature type="signal peptide" evidence="3">
    <location>
        <begin position="1"/>
        <end position="20"/>
    </location>
</feature>
<dbReference type="AlphaFoldDB" id="A0AAV5QQG2"/>
<evidence type="ECO:0000256" key="1">
    <source>
        <dbReference type="ARBA" id="ARBA00013279"/>
    </source>
</evidence>
<keyword evidence="2" id="KW-0378">Hydrolase</keyword>
<reference evidence="5 6" key="1">
    <citation type="journal article" date="2023" name="Elife">
        <title>Identification of key yeast species and microbe-microbe interactions impacting larval growth of Drosophila in the wild.</title>
        <authorList>
            <person name="Mure A."/>
            <person name="Sugiura Y."/>
            <person name="Maeda R."/>
            <person name="Honda K."/>
            <person name="Sakurai N."/>
            <person name="Takahashi Y."/>
            <person name="Watada M."/>
            <person name="Katoh T."/>
            <person name="Gotoh A."/>
            <person name="Gotoh Y."/>
            <person name="Taniguchi I."/>
            <person name="Nakamura K."/>
            <person name="Hayashi T."/>
            <person name="Katayama T."/>
            <person name="Uemura T."/>
            <person name="Hattori Y."/>
        </authorList>
    </citation>
    <scope>NUCLEOTIDE SEQUENCE [LARGE SCALE GENOMIC DNA]</scope>
    <source>
        <strain evidence="5 6">SC-9</strain>
    </source>
</reference>
<evidence type="ECO:0000313" key="6">
    <source>
        <dbReference type="Proteomes" id="UP001360560"/>
    </source>
</evidence>
<dbReference type="EMBL" id="BTFZ01000011">
    <property type="protein sequence ID" value="GMM37107.1"/>
    <property type="molecule type" value="Genomic_DNA"/>
</dbReference>
<comment type="caution">
    <text evidence="5">The sequence shown here is derived from an EMBL/GenBank/DDBJ whole genome shotgun (WGS) entry which is preliminary data.</text>
</comment>
<dbReference type="InterPro" id="IPR029058">
    <property type="entry name" value="AB_hydrolase_fold"/>
</dbReference>
<dbReference type="Proteomes" id="UP001360560">
    <property type="component" value="Unassembled WGS sequence"/>
</dbReference>
<evidence type="ECO:0000256" key="2">
    <source>
        <dbReference type="ARBA" id="ARBA00022801"/>
    </source>
</evidence>
<organism evidence="5 6">
    <name type="scientific">Saccharomycopsis crataegensis</name>
    <dbReference type="NCBI Taxonomy" id="43959"/>
    <lineage>
        <taxon>Eukaryota</taxon>
        <taxon>Fungi</taxon>
        <taxon>Dikarya</taxon>
        <taxon>Ascomycota</taxon>
        <taxon>Saccharomycotina</taxon>
        <taxon>Saccharomycetes</taxon>
        <taxon>Saccharomycopsidaceae</taxon>
        <taxon>Saccharomycopsis</taxon>
    </lineage>
</organism>
<keyword evidence="6" id="KW-1185">Reference proteome</keyword>
<feature type="domain" description="Fungal lipase-type" evidence="4">
    <location>
        <begin position="148"/>
        <end position="301"/>
    </location>
</feature>
<dbReference type="Pfam" id="PF01764">
    <property type="entry name" value="Lipase_3"/>
    <property type="match status" value="1"/>
</dbReference>
<keyword evidence="3" id="KW-0732">Signal</keyword>
<dbReference type="RefSeq" id="XP_064854103.1">
    <property type="nucleotide sequence ID" value="XM_064998031.1"/>
</dbReference>
<dbReference type="EC" id="3.1.1.3" evidence="1"/>
<evidence type="ECO:0000259" key="4">
    <source>
        <dbReference type="Pfam" id="PF01764"/>
    </source>
</evidence>
<dbReference type="PANTHER" id="PTHR46640">
    <property type="entry name" value="TRIACYLGLYCEROL LIPASE, PUTATIVE (AFU_ORTHOLOGUE AFUA_6G06510)-RELATED"/>
    <property type="match status" value="1"/>
</dbReference>
<dbReference type="GeneID" id="90075082"/>
<dbReference type="SUPFAM" id="SSF53474">
    <property type="entry name" value="alpha/beta-Hydrolases"/>
    <property type="match status" value="1"/>
</dbReference>
<protein>
    <recommendedName>
        <fullName evidence="1">triacylglycerol lipase</fullName>
        <ecNumber evidence="1">3.1.1.3</ecNumber>
    </recommendedName>
</protein>
<dbReference type="PANTHER" id="PTHR46640:SF3">
    <property type="entry name" value="LIPASE LIH1-RELATED"/>
    <property type="match status" value="1"/>
</dbReference>
<dbReference type="CDD" id="cd00519">
    <property type="entry name" value="Lipase_3"/>
    <property type="match status" value="1"/>
</dbReference>